<proteinExistence type="predicted"/>
<dbReference type="AlphaFoldDB" id="A0A6G0R5C0"/>
<protein>
    <submittedName>
        <fullName evidence="1">Uncharacterized protein</fullName>
    </submittedName>
</protein>
<dbReference type="Proteomes" id="UP000486351">
    <property type="component" value="Unassembled WGS sequence"/>
</dbReference>
<organism evidence="1 2">
    <name type="scientific">Phytophthora fragariae</name>
    <dbReference type="NCBI Taxonomy" id="53985"/>
    <lineage>
        <taxon>Eukaryota</taxon>
        <taxon>Sar</taxon>
        <taxon>Stramenopiles</taxon>
        <taxon>Oomycota</taxon>
        <taxon>Peronosporomycetes</taxon>
        <taxon>Peronosporales</taxon>
        <taxon>Peronosporaceae</taxon>
        <taxon>Phytophthora</taxon>
    </lineage>
</organism>
<sequence length="93" mass="10977">MRRTLLTAAETTPSFSLFAAPPSCCARRPRAIPWNIRRTHTYSRVLNRGYRVNRTGPSRALRWKPVLGRREEAPNPRDTWCAWLLFRFRFAFV</sequence>
<evidence type="ECO:0000313" key="2">
    <source>
        <dbReference type="Proteomes" id="UP000486351"/>
    </source>
</evidence>
<name>A0A6G0R5C0_9STRA</name>
<comment type="caution">
    <text evidence="1">The sequence shown here is derived from an EMBL/GenBank/DDBJ whole genome shotgun (WGS) entry which is preliminary data.</text>
</comment>
<gene>
    <name evidence="1" type="ORF">PF008_g18492</name>
</gene>
<evidence type="ECO:0000313" key="1">
    <source>
        <dbReference type="EMBL" id="KAE9318516.1"/>
    </source>
</evidence>
<dbReference type="EMBL" id="QXFY01001412">
    <property type="protein sequence ID" value="KAE9318516.1"/>
    <property type="molecule type" value="Genomic_DNA"/>
</dbReference>
<reference evidence="1 2" key="1">
    <citation type="submission" date="2018-09" db="EMBL/GenBank/DDBJ databases">
        <title>Genomic investigation of the strawberry pathogen Phytophthora fragariae indicates pathogenicity is determined by transcriptional variation in three key races.</title>
        <authorList>
            <person name="Adams T.M."/>
            <person name="Armitage A.D."/>
            <person name="Sobczyk M.K."/>
            <person name="Bates H.J."/>
            <person name="Dunwell J.M."/>
            <person name="Nellist C.F."/>
            <person name="Harrison R.J."/>
        </authorList>
    </citation>
    <scope>NUCLEOTIDE SEQUENCE [LARGE SCALE GENOMIC DNA]</scope>
    <source>
        <strain evidence="1 2">NOV-77</strain>
    </source>
</reference>
<accession>A0A6G0R5C0</accession>